<proteinExistence type="predicted"/>
<feature type="compositionally biased region" description="Basic and acidic residues" evidence="1">
    <location>
        <begin position="1"/>
        <end position="17"/>
    </location>
</feature>
<evidence type="ECO:0000313" key="2">
    <source>
        <dbReference type="EMBL" id="MDQ2585097.1"/>
    </source>
</evidence>
<name>A0ABU0WYZ5_9PSEU</name>
<evidence type="ECO:0000256" key="1">
    <source>
        <dbReference type="SAM" id="MobiDB-lite"/>
    </source>
</evidence>
<comment type="caution">
    <text evidence="2">The sequence shown here is derived from an EMBL/GenBank/DDBJ whole genome shotgun (WGS) entry which is preliminary data.</text>
</comment>
<accession>A0ABU0WYZ5</accession>
<protein>
    <submittedName>
        <fullName evidence="2">Uncharacterized protein</fullName>
    </submittedName>
</protein>
<dbReference type="RefSeq" id="WP_306746262.1">
    <property type="nucleotide sequence ID" value="NZ_NSDM01000005.1"/>
</dbReference>
<dbReference type="Proteomes" id="UP001225605">
    <property type="component" value="Unassembled WGS sequence"/>
</dbReference>
<gene>
    <name evidence="2" type="ORF">CKY47_14125</name>
</gene>
<sequence length="69" mass="7652">MSEEKAWNDVADQERPVDPYAEIEVADDEEASVGRPERPEPATATDVDADPADVADQHRVVPLTEDDEF</sequence>
<reference evidence="2 3" key="1">
    <citation type="submission" date="2017-06" db="EMBL/GenBank/DDBJ databases">
        <title>Cultured bacterium strain Saccharothrix yanglingensis Hhs.015.</title>
        <authorList>
            <person name="Xia Y."/>
        </authorList>
    </citation>
    <scope>NUCLEOTIDE SEQUENCE [LARGE SCALE GENOMIC DNA]</scope>
    <source>
        <strain evidence="2 3">Hhs.015</strain>
    </source>
</reference>
<evidence type="ECO:0000313" key="3">
    <source>
        <dbReference type="Proteomes" id="UP001225605"/>
    </source>
</evidence>
<organism evidence="2 3">
    <name type="scientific">Saccharothrix yanglingensis</name>
    <dbReference type="NCBI Taxonomy" id="659496"/>
    <lineage>
        <taxon>Bacteria</taxon>
        <taxon>Bacillati</taxon>
        <taxon>Actinomycetota</taxon>
        <taxon>Actinomycetes</taxon>
        <taxon>Pseudonocardiales</taxon>
        <taxon>Pseudonocardiaceae</taxon>
        <taxon>Saccharothrix</taxon>
    </lineage>
</organism>
<keyword evidence="3" id="KW-1185">Reference proteome</keyword>
<dbReference type="EMBL" id="NSDM01000005">
    <property type="protein sequence ID" value="MDQ2585097.1"/>
    <property type="molecule type" value="Genomic_DNA"/>
</dbReference>
<feature type="region of interest" description="Disordered" evidence="1">
    <location>
        <begin position="1"/>
        <end position="69"/>
    </location>
</feature>